<evidence type="ECO:0000313" key="1">
    <source>
        <dbReference type="EMBL" id="QDU62138.1"/>
    </source>
</evidence>
<protein>
    <submittedName>
        <fullName evidence="1">Uncharacterized protein</fullName>
    </submittedName>
</protein>
<name>A0A518B584_9BACT</name>
<dbReference type="AlphaFoldDB" id="A0A518B584"/>
<keyword evidence="2" id="KW-1185">Reference proteome</keyword>
<organism evidence="1 2">
    <name type="scientific">Kolteria novifilia</name>
    <dbReference type="NCBI Taxonomy" id="2527975"/>
    <lineage>
        <taxon>Bacteria</taxon>
        <taxon>Pseudomonadati</taxon>
        <taxon>Planctomycetota</taxon>
        <taxon>Planctomycetia</taxon>
        <taxon>Kolteriales</taxon>
        <taxon>Kolteriaceae</taxon>
        <taxon>Kolteria</taxon>
    </lineage>
</organism>
<sequence>MTTSNTNTLLGGPFDGLSDYHAGPDVIYLAHPIVDEGEQRLAAWAIYYRSSPTLFTYAGSAPPGSNEGDWETIAEAAKERT</sequence>
<dbReference type="RefSeq" id="WP_145258666.1">
    <property type="nucleotide sequence ID" value="NZ_CP036279.1"/>
</dbReference>
<dbReference type="Proteomes" id="UP000317093">
    <property type="component" value="Chromosome"/>
</dbReference>
<reference evidence="1 2" key="1">
    <citation type="submission" date="2019-02" db="EMBL/GenBank/DDBJ databases">
        <title>Deep-cultivation of Planctomycetes and their phenomic and genomic characterization uncovers novel biology.</title>
        <authorList>
            <person name="Wiegand S."/>
            <person name="Jogler M."/>
            <person name="Boedeker C."/>
            <person name="Pinto D."/>
            <person name="Vollmers J."/>
            <person name="Rivas-Marin E."/>
            <person name="Kohn T."/>
            <person name="Peeters S.H."/>
            <person name="Heuer A."/>
            <person name="Rast P."/>
            <person name="Oberbeckmann S."/>
            <person name="Bunk B."/>
            <person name="Jeske O."/>
            <person name="Meyerdierks A."/>
            <person name="Storesund J.E."/>
            <person name="Kallscheuer N."/>
            <person name="Luecker S."/>
            <person name="Lage O.M."/>
            <person name="Pohl T."/>
            <person name="Merkel B.J."/>
            <person name="Hornburger P."/>
            <person name="Mueller R.-W."/>
            <person name="Bruemmer F."/>
            <person name="Labrenz M."/>
            <person name="Spormann A.M."/>
            <person name="Op den Camp H."/>
            <person name="Overmann J."/>
            <person name="Amann R."/>
            <person name="Jetten M.S.M."/>
            <person name="Mascher T."/>
            <person name="Medema M.H."/>
            <person name="Devos D.P."/>
            <person name="Kaster A.-K."/>
            <person name="Ovreas L."/>
            <person name="Rohde M."/>
            <person name="Galperin M.Y."/>
            <person name="Jogler C."/>
        </authorList>
    </citation>
    <scope>NUCLEOTIDE SEQUENCE [LARGE SCALE GENOMIC DNA]</scope>
    <source>
        <strain evidence="1 2">Pan216</strain>
    </source>
</reference>
<dbReference type="EMBL" id="CP036279">
    <property type="protein sequence ID" value="QDU62138.1"/>
    <property type="molecule type" value="Genomic_DNA"/>
</dbReference>
<dbReference type="KEGG" id="knv:Pan216_30050"/>
<accession>A0A518B584</accession>
<evidence type="ECO:0000313" key="2">
    <source>
        <dbReference type="Proteomes" id="UP000317093"/>
    </source>
</evidence>
<gene>
    <name evidence="1" type="ORF">Pan216_30050</name>
</gene>
<proteinExistence type="predicted"/>